<gene>
    <name evidence="1" type="ORF">Pmar_PMAR003495</name>
</gene>
<dbReference type="GeneID" id="9061019"/>
<organism evidence="2">
    <name type="scientific">Perkinsus marinus (strain ATCC 50983 / TXsc)</name>
    <dbReference type="NCBI Taxonomy" id="423536"/>
    <lineage>
        <taxon>Eukaryota</taxon>
        <taxon>Sar</taxon>
        <taxon>Alveolata</taxon>
        <taxon>Perkinsozoa</taxon>
        <taxon>Perkinsea</taxon>
        <taxon>Perkinsida</taxon>
        <taxon>Perkinsidae</taxon>
        <taxon>Perkinsus</taxon>
    </lineage>
</organism>
<evidence type="ECO:0000313" key="1">
    <source>
        <dbReference type="EMBL" id="EER16032.1"/>
    </source>
</evidence>
<dbReference type="EMBL" id="GG673069">
    <property type="protein sequence ID" value="EER16032.1"/>
    <property type="molecule type" value="Genomic_DNA"/>
</dbReference>
<keyword evidence="2" id="KW-1185">Reference proteome</keyword>
<name>C5KHH0_PERM5</name>
<dbReference type="AlphaFoldDB" id="C5KHH0"/>
<dbReference type="Proteomes" id="UP000007800">
    <property type="component" value="Unassembled WGS sequence"/>
</dbReference>
<evidence type="ECO:0000313" key="2">
    <source>
        <dbReference type="Proteomes" id="UP000007800"/>
    </source>
</evidence>
<dbReference type="RefSeq" id="XP_002784236.1">
    <property type="nucleotide sequence ID" value="XM_002784190.1"/>
</dbReference>
<reference evidence="1 2" key="1">
    <citation type="submission" date="2008-07" db="EMBL/GenBank/DDBJ databases">
        <authorList>
            <person name="El-Sayed N."/>
            <person name="Caler E."/>
            <person name="Inman J."/>
            <person name="Amedeo P."/>
            <person name="Hass B."/>
            <person name="Wortman J."/>
        </authorList>
    </citation>
    <scope>NUCLEOTIDE SEQUENCE [LARGE SCALE GENOMIC DNA]</scope>
    <source>
        <strain evidence="2">ATCC 50983 / TXsc</strain>
    </source>
</reference>
<accession>C5KHH0</accession>
<sequence length="88" mass="10456">MARSGDMERWGKAMEDVDQLKRSEELQVDTLFELWYYIEKKTEELGKQITELQRDNEKLRDEVCDIRIFPLELQPTGEGSKRYVQKSG</sequence>
<proteinExistence type="predicted"/>
<protein>
    <submittedName>
        <fullName evidence="1">Uncharacterized protein</fullName>
    </submittedName>
</protein>
<dbReference type="InParanoid" id="C5KHH0"/>